<dbReference type="EMBL" id="JBHLUH010000056">
    <property type="protein sequence ID" value="MFC0531145.1"/>
    <property type="molecule type" value="Genomic_DNA"/>
</dbReference>
<dbReference type="RefSeq" id="WP_377255039.1">
    <property type="nucleotide sequence ID" value="NZ_JBHLUH010000056.1"/>
</dbReference>
<organism evidence="1 2">
    <name type="scientific">Phytohabitans kaempferiae</name>
    <dbReference type="NCBI Taxonomy" id="1620943"/>
    <lineage>
        <taxon>Bacteria</taxon>
        <taxon>Bacillati</taxon>
        <taxon>Actinomycetota</taxon>
        <taxon>Actinomycetes</taxon>
        <taxon>Micromonosporales</taxon>
        <taxon>Micromonosporaceae</taxon>
    </lineage>
</organism>
<dbReference type="Proteomes" id="UP001589867">
    <property type="component" value="Unassembled WGS sequence"/>
</dbReference>
<keyword evidence="2" id="KW-1185">Reference proteome</keyword>
<name>A0ABV6M8U6_9ACTN</name>
<gene>
    <name evidence="1" type="ORF">ACFFIA_26235</name>
</gene>
<comment type="caution">
    <text evidence="1">The sequence shown here is derived from an EMBL/GenBank/DDBJ whole genome shotgun (WGS) entry which is preliminary data.</text>
</comment>
<protein>
    <submittedName>
        <fullName evidence="1">Uncharacterized protein</fullName>
    </submittedName>
</protein>
<reference evidence="1 2" key="1">
    <citation type="submission" date="2024-09" db="EMBL/GenBank/DDBJ databases">
        <authorList>
            <person name="Sun Q."/>
            <person name="Mori K."/>
        </authorList>
    </citation>
    <scope>NUCLEOTIDE SEQUENCE [LARGE SCALE GENOMIC DNA]</scope>
    <source>
        <strain evidence="1 2">TBRC 3947</strain>
    </source>
</reference>
<accession>A0ABV6M8U6</accession>
<evidence type="ECO:0000313" key="2">
    <source>
        <dbReference type="Proteomes" id="UP001589867"/>
    </source>
</evidence>
<sequence length="41" mass="4874">MNDFDFLIGTWHVANRHLVKRLAGSDEWETNWHMYLTRAAA</sequence>
<evidence type="ECO:0000313" key="1">
    <source>
        <dbReference type="EMBL" id="MFC0531145.1"/>
    </source>
</evidence>
<proteinExistence type="predicted"/>